<gene>
    <name evidence="2" type="ORF">GCM10009090_36720</name>
</gene>
<organism evidence="2 3">
    <name type="scientific">Xanthomonas boreopolis</name>
    <dbReference type="NCBI Taxonomy" id="86183"/>
    <lineage>
        <taxon>Bacteria</taxon>
        <taxon>Pseudomonadati</taxon>
        <taxon>Pseudomonadota</taxon>
        <taxon>Gammaproteobacteria</taxon>
        <taxon>Lysobacterales</taxon>
        <taxon>Lysobacteraceae</taxon>
        <taxon>Xanthomonas</taxon>
    </lineage>
</organism>
<accession>A0A919FCI7</accession>
<name>A0A919FCI7_9XANT</name>
<dbReference type="AlphaFoldDB" id="A0A919FCI7"/>
<dbReference type="RefSeq" id="WP_140727296.1">
    <property type="nucleotide sequence ID" value="NZ_BNBA01000050.1"/>
</dbReference>
<protein>
    <submittedName>
        <fullName evidence="2">Uncharacterized protein</fullName>
    </submittedName>
</protein>
<evidence type="ECO:0000313" key="2">
    <source>
        <dbReference type="EMBL" id="GHH60854.1"/>
    </source>
</evidence>
<keyword evidence="3" id="KW-1185">Reference proteome</keyword>
<evidence type="ECO:0000256" key="1">
    <source>
        <dbReference type="SAM" id="MobiDB-lite"/>
    </source>
</evidence>
<proteinExistence type="predicted"/>
<dbReference type="EMBL" id="BNBA01000050">
    <property type="protein sequence ID" value="GHH60854.1"/>
    <property type="molecule type" value="Genomic_DNA"/>
</dbReference>
<dbReference type="Proteomes" id="UP000623958">
    <property type="component" value="Unassembled WGS sequence"/>
</dbReference>
<comment type="caution">
    <text evidence="2">The sequence shown here is derived from an EMBL/GenBank/DDBJ whole genome shotgun (WGS) entry which is preliminary data.</text>
</comment>
<feature type="region of interest" description="Disordered" evidence="1">
    <location>
        <begin position="12"/>
        <end position="35"/>
    </location>
</feature>
<evidence type="ECO:0000313" key="3">
    <source>
        <dbReference type="Proteomes" id="UP000623958"/>
    </source>
</evidence>
<reference evidence="2" key="1">
    <citation type="journal article" date="2014" name="Int. J. Syst. Evol. Microbiol.">
        <title>Complete genome sequence of Corynebacterium casei LMG S-19264T (=DSM 44701T), isolated from a smear-ripened cheese.</title>
        <authorList>
            <consortium name="US DOE Joint Genome Institute (JGI-PGF)"/>
            <person name="Walter F."/>
            <person name="Albersmeier A."/>
            <person name="Kalinowski J."/>
            <person name="Ruckert C."/>
        </authorList>
    </citation>
    <scope>NUCLEOTIDE SEQUENCE</scope>
    <source>
        <strain evidence="2">JCM 13306</strain>
    </source>
</reference>
<sequence length="91" mass="10080">MRALFVGGVVDNSEMDMDDAPPPLHYPANTGSGRPRYRLHQIGTREDGSIAYAVYGAPEMPDEDIARIAEERGYARRFEATPESPDALRQS</sequence>
<reference evidence="2" key="2">
    <citation type="submission" date="2020-09" db="EMBL/GenBank/DDBJ databases">
        <authorList>
            <person name="Sun Q."/>
            <person name="Ohkuma M."/>
        </authorList>
    </citation>
    <scope>NUCLEOTIDE SEQUENCE</scope>
    <source>
        <strain evidence="2">JCM 13306</strain>
    </source>
</reference>